<dbReference type="EMBL" id="JANAKD010001442">
    <property type="protein sequence ID" value="KAJ3479429.1"/>
    <property type="molecule type" value="Genomic_DNA"/>
</dbReference>
<proteinExistence type="predicted"/>
<evidence type="ECO:0000313" key="2">
    <source>
        <dbReference type="Proteomes" id="UP001148737"/>
    </source>
</evidence>
<sequence length="225" mass="24824">MLPELSAPKQPIAIRPEFLAREDTSFRVQQEGKGASSTKFTIFSPEKDAIKDEKGISSEKRASPATLLSVDGKYSSPEERRTFVDASGLPLFDLYHAPRGTTWHIEVPGGNSPSLAFIEPQGSTMKDDYKLQFRNAAADGQDVVLRVQGQDIWKLRTNVLLGDKVVMTTKRLDKLSVYVPGSKVEWQVDVAEGMDMALAAAIVVVMGTNMYTNGRSRGRIYIGKE</sequence>
<reference evidence="1" key="1">
    <citation type="submission" date="2022-07" db="EMBL/GenBank/DDBJ databases">
        <title>Genome Sequence of Lecanicillium saksenae.</title>
        <authorList>
            <person name="Buettner E."/>
        </authorList>
    </citation>
    <scope>NUCLEOTIDE SEQUENCE</scope>
    <source>
        <strain evidence="1">VT-O1</strain>
    </source>
</reference>
<organism evidence="1 2">
    <name type="scientific">Lecanicillium saksenae</name>
    <dbReference type="NCBI Taxonomy" id="468837"/>
    <lineage>
        <taxon>Eukaryota</taxon>
        <taxon>Fungi</taxon>
        <taxon>Dikarya</taxon>
        <taxon>Ascomycota</taxon>
        <taxon>Pezizomycotina</taxon>
        <taxon>Sordariomycetes</taxon>
        <taxon>Hypocreomycetidae</taxon>
        <taxon>Hypocreales</taxon>
        <taxon>Cordycipitaceae</taxon>
        <taxon>Lecanicillium</taxon>
    </lineage>
</organism>
<comment type="caution">
    <text evidence="1">The sequence shown here is derived from an EMBL/GenBank/DDBJ whole genome shotgun (WGS) entry which is preliminary data.</text>
</comment>
<gene>
    <name evidence="1" type="ORF">NLG97_g8322</name>
</gene>
<name>A0ACC1QKL6_9HYPO</name>
<keyword evidence="2" id="KW-1185">Reference proteome</keyword>
<protein>
    <submittedName>
        <fullName evidence="1">Uncharacterized protein</fullName>
    </submittedName>
</protein>
<dbReference type="Proteomes" id="UP001148737">
    <property type="component" value="Unassembled WGS sequence"/>
</dbReference>
<accession>A0ACC1QKL6</accession>
<evidence type="ECO:0000313" key="1">
    <source>
        <dbReference type="EMBL" id="KAJ3479429.1"/>
    </source>
</evidence>